<evidence type="ECO:0000256" key="1">
    <source>
        <dbReference type="SAM" id="MobiDB-lite"/>
    </source>
</evidence>
<keyword evidence="2" id="KW-1133">Transmembrane helix</keyword>
<gene>
    <name evidence="3" type="ORF">JOF46_000429</name>
</gene>
<feature type="transmembrane region" description="Helical" evidence="2">
    <location>
        <begin position="117"/>
        <end position="135"/>
    </location>
</feature>
<evidence type="ECO:0000313" key="3">
    <source>
        <dbReference type="EMBL" id="MBP2372517.1"/>
    </source>
</evidence>
<dbReference type="Pfam" id="PF11377">
    <property type="entry name" value="DUF3180"/>
    <property type="match status" value="1"/>
</dbReference>
<reference evidence="3 4" key="1">
    <citation type="submission" date="2021-03" db="EMBL/GenBank/DDBJ databases">
        <title>Sequencing the genomes of 1000 actinobacteria strains.</title>
        <authorList>
            <person name="Klenk H.-P."/>
        </authorList>
    </citation>
    <scope>NUCLEOTIDE SEQUENCE [LARGE SCALE GENOMIC DNA]</scope>
    <source>
        <strain evidence="3 4">DSM 15454</strain>
    </source>
</reference>
<feature type="transmembrane region" description="Helical" evidence="2">
    <location>
        <begin position="39"/>
        <end position="59"/>
    </location>
</feature>
<evidence type="ECO:0000313" key="4">
    <source>
        <dbReference type="Proteomes" id="UP000766570"/>
    </source>
</evidence>
<protein>
    <recommendedName>
        <fullName evidence="5">DUF3180 domain-containing protein</fullName>
    </recommendedName>
</protein>
<sequence length="166" mass="17333">MNSLRPLWVFTVLVIGVVAGYALQIIATTRGYPVPVLHWTSLVTMGAACLLTLVMGIRIKLFTSGRSKKRVNPIAAARTLVLAQASVYAGSTIAGWHAGILLGLLTAAGLGSEAVKSSLVMIGGALVMVIVGWVVEQFCKLPPEDPSDPAAKTKGKDEEGYAAGTN</sequence>
<feature type="region of interest" description="Disordered" evidence="1">
    <location>
        <begin position="144"/>
        <end position="166"/>
    </location>
</feature>
<evidence type="ECO:0008006" key="5">
    <source>
        <dbReference type="Google" id="ProtNLM"/>
    </source>
</evidence>
<proteinExistence type="predicted"/>
<dbReference type="RefSeq" id="WP_209905827.1">
    <property type="nucleotide sequence ID" value="NZ_BAAAMI010000010.1"/>
</dbReference>
<dbReference type="Proteomes" id="UP000766570">
    <property type="component" value="Unassembled WGS sequence"/>
</dbReference>
<organism evidence="3 4">
    <name type="scientific">Paeniglutamicibacter psychrophenolicus</name>
    <dbReference type="NCBI Taxonomy" id="257454"/>
    <lineage>
        <taxon>Bacteria</taxon>
        <taxon>Bacillati</taxon>
        <taxon>Actinomycetota</taxon>
        <taxon>Actinomycetes</taxon>
        <taxon>Micrococcales</taxon>
        <taxon>Micrococcaceae</taxon>
        <taxon>Paeniglutamicibacter</taxon>
    </lineage>
</organism>
<name>A0ABS4W8I4_9MICC</name>
<dbReference type="EMBL" id="JAGIOE010000001">
    <property type="protein sequence ID" value="MBP2372517.1"/>
    <property type="molecule type" value="Genomic_DNA"/>
</dbReference>
<keyword evidence="2" id="KW-0812">Transmembrane</keyword>
<keyword evidence="4" id="KW-1185">Reference proteome</keyword>
<keyword evidence="2" id="KW-0472">Membrane</keyword>
<comment type="caution">
    <text evidence="3">The sequence shown here is derived from an EMBL/GenBank/DDBJ whole genome shotgun (WGS) entry which is preliminary data.</text>
</comment>
<evidence type="ECO:0000256" key="2">
    <source>
        <dbReference type="SAM" id="Phobius"/>
    </source>
</evidence>
<feature type="transmembrane region" description="Helical" evidence="2">
    <location>
        <begin position="7"/>
        <end position="27"/>
    </location>
</feature>
<accession>A0ABS4W8I4</accession>
<dbReference type="InterPro" id="IPR021517">
    <property type="entry name" value="DUF3180"/>
</dbReference>
<feature type="transmembrane region" description="Helical" evidence="2">
    <location>
        <begin position="80"/>
        <end position="105"/>
    </location>
</feature>